<evidence type="ECO:0000313" key="1">
    <source>
        <dbReference type="EMBL" id="AJC12695.1"/>
    </source>
</evidence>
<sequence length="275" mass="29966">MSALKVGAVIYDPKVTVIWDLIKGYCDKAGAPIQPVFYRDYKLQVDGLESGEIDIAWNSPLAHLDAHLRFAGAEKHGCMRNTDQDLRTVLAVRADSGIEAIDDLKGKTVGFGAIDSPQARLIPIAFLHDEGLAFGKDYEERRFDIGIGLHGDHVGGEKDAMFALVAGEVDATFALEANFQGWIADGTVDENTVTVIAHTPAFDHCLFTARPDVDEDALAAFTDALLSMDYSDPEQKEIMDMEGLTAWVPGRTSGYGPVTRANDLMGFLDEFNARP</sequence>
<dbReference type="EMBL" id="CP009302">
    <property type="protein sequence ID" value="AJC12695.1"/>
    <property type="molecule type" value="Genomic_DNA"/>
</dbReference>
<name>A0A0A8B5K3_9ACTN</name>
<protein>
    <submittedName>
        <fullName evidence="1">Phosphonate ABC transporter substrate-binding protein</fullName>
    </submittedName>
</protein>
<reference evidence="1 2" key="2">
    <citation type="journal article" date="2015" name="Genome Announc.">
        <title>Complete Genome Sequence of Coriobacteriaceae Strain 68-1-3, a Novel Mucus-Degrading Isolate from the Swine Intestinal Tract.</title>
        <authorList>
            <person name="Looft T."/>
            <person name="Bayles D.O."/>
            <person name="Alt D.P."/>
            <person name="Stanton T.B."/>
        </authorList>
    </citation>
    <scope>NUCLEOTIDE SEQUENCE [LARGE SCALE GENOMIC DNA]</scope>
    <source>
        <strain evidence="1 2">68-1-3</strain>
    </source>
</reference>
<dbReference type="Proteomes" id="UP000031121">
    <property type="component" value="Chromosome"/>
</dbReference>
<gene>
    <name evidence="1" type="ORF">JI75_08575</name>
</gene>
<accession>A0A0A8B5K3</accession>
<dbReference type="AlphaFoldDB" id="A0A0A8B5K3"/>
<dbReference type="PANTHER" id="PTHR35841">
    <property type="entry name" value="PHOSPHONATES-BINDING PERIPLASMIC PROTEIN"/>
    <property type="match status" value="1"/>
</dbReference>
<dbReference type="SUPFAM" id="SSF53850">
    <property type="entry name" value="Periplasmic binding protein-like II"/>
    <property type="match status" value="1"/>
</dbReference>
<dbReference type="KEGG" id="cbac:JI75_08575"/>
<dbReference type="Pfam" id="PF12974">
    <property type="entry name" value="Phosphonate-bd"/>
    <property type="match status" value="1"/>
</dbReference>
<dbReference type="PANTHER" id="PTHR35841:SF1">
    <property type="entry name" value="PHOSPHONATES-BINDING PERIPLASMIC PROTEIN"/>
    <property type="match status" value="1"/>
</dbReference>
<dbReference type="HOGENOM" id="CLU_090617_0_0_11"/>
<keyword evidence="2" id="KW-1185">Reference proteome</keyword>
<dbReference type="Gene3D" id="3.40.190.10">
    <property type="entry name" value="Periplasmic binding protein-like II"/>
    <property type="match status" value="2"/>
</dbReference>
<dbReference type="OrthoDB" id="5318791at2"/>
<dbReference type="RefSeq" id="WP_039690128.1">
    <property type="nucleotide sequence ID" value="NZ_CP009302.1"/>
</dbReference>
<proteinExistence type="predicted"/>
<reference evidence="2" key="1">
    <citation type="submission" date="2014-08" db="EMBL/GenBank/DDBJ databases">
        <title>Coriobacteriaceae sp. complete genome.</title>
        <authorList>
            <person name="Looft T."/>
            <person name="Bayles D.O."/>
            <person name="Stanton T.B."/>
        </authorList>
    </citation>
    <scope>NUCLEOTIDE SEQUENCE [LARGE SCALE GENOMIC DNA]</scope>
    <source>
        <strain evidence="2">68-1-3</strain>
    </source>
</reference>
<organism evidence="1 2">
    <name type="scientific">Berryella intestinalis</name>
    <dbReference type="NCBI Taxonomy" id="1531429"/>
    <lineage>
        <taxon>Bacteria</taxon>
        <taxon>Bacillati</taxon>
        <taxon>Actinomycetota</taxon>
        <taxon>Coriobacteriia</taxon>
        <taxon>Eggerthellales</taxon>
        <taxon>Eggerthellaceae</taxon>
        <taxon>Berryella</taxon>
    </lineage>
</organism>
<evidence type="ECO:0000313" key="2">
    <source>
        <dbReference type="Proteomes" id="UP000031121"/>
    </source>
</evidence>
<dbReference type="STRING" id="1531429.JI75_08575"/>